<dbReference type="PROSITE" id="PS51266">
    <property type="entry name" value="ZF_CHY"/>
    <property type="match status" value="1"/>
</dbReference>
<dbReference type="AlphaFoldDB" id="A0AAE1X902"/>
<dbReference type="InterPro" id="IPR008913">
    <property type="entry name" value="Znf_CHY"/>
</dbReference>
<dbReference type="Pfam" id="PF13639">
    <property type="entry name" value="zf-RING_2"/>
    <property type="match status" value="1"/>
</dbReference>
<evidence type="ECO:0000259" key="6">
    <source>
        <dbReference type="PROSITE" id="PS50089"/>
    </source>
</evidence>
<evidence type="ECO:0000256" key="3">
    <source>
        <dbReference type="ARBA" id="ARBA00022833"/>
    </source>
</evidence>
<dbReference type="Gene3D" id="3.30.40.10">
    <property type="entry name" value="Zinc/RING finger domain, C3HC4 (zinc finger)"/>
    <property type="match status" value="1"/>
</dbReference>
<dbReference type="CDD" id="cd16464">
    <property type="entry name" value="RING-H2_Pirh2-like"/>
    <property type="match status" value="1"/>
</dbReference>
<dbReference type="InterPro" id="IPR001841">
    <property type="entry name" value="Znf_RING"/>
</dbReference>
<evidence type="ECO:0000313" key="9">
    <source>
        <dbReference type="Proteomes" id="UP001289374"/>
    </source>
</evidence>
<dbReference type="PANTHER" id="PTHR21319">
    <property type="entry name" value="RING FINGER AND CHY ZINC FINGER DOMAIN-CONTAINING PROTEIN 1"/>
    <property type="match status" value="1"/>
</dbReference>
<dbReference type="InterPro" id="IPR013083">
    <property type="entry name" value="Znf_RING/FYVE/PHD"/>
</dbReference>
<dbReference type="InterPro" id="IPR039512">
    <property type="entry name" value="RCHY1_zinc-ribbon"/>
</dbReference>
<reference evidence="8" key="2">
    <citation type="journal article" date="2024" name="Plant">
        <title>Genomic evolution and insights into agronomic trait innovations of Sesamum species.</title>
        <authorList>
            <person name="Miao H."/>
            <person name="Wang L."/>
            <person name="Qu L."/>
            <person name="Liu H."/>
            <person name="Sun Y."/>
            <person name="Le M."/>
            <person name="Wang Q."/>
            <person name="Wei S."/>
            <person name="Zheng Y."/>
            <person name="Lin W."/>
            <person name="Duan Y."/>
            <person name="Cao H."/>
            <person name="Xiong S."/>
            <person name="Wang X."/>
            <person name="Wei L."/>
            <person name="Li C."/>
            <person name="Ma Q."/>
            <person name="Ju M."/>
            <person name="Zhao R."/>
            <person name="Li G."/>
            <person name="Mu C."/>
            <person name="Tian Q."/>
            <person name="Mei H."/>
            <person name="Zhang T."/>
            <person name="Gao T."/>
            <person name="Zhang H."/>
        </authorList>
    </citation>
    <scope>NUCLEOTIDE SEQUENCE</scope>
    <source>
        <strain evidence="8">K16</strain>
    </source>
</reference>
<keyword evidence="9" id="KW-1185">Reference proteome</keyword>
<dbReference type="GO" id="GO:0006511">
    <property type="term" value="P:ubiquitin-dependent protein catabolic process"/>
    <property type="evidence" value="ECO:0007669"/>
    <property type="project" value="TreeGrafter"/>
</dbReference>
<dbReference type="GO" id="GO:0005634">
    <property type="term" value="C:nucleus"/>
    <property type="evidence" value="ECO:0007669"/>
    <property type="project" value="TreeGrafter"/>
</dbReference>
<dbReference type="EMBL" id="JACGWL010000002">
    <property type="protein sequence ID" value="KAK4407053.1"/>
    <property type="molecule type" value="Genomic_DNA"/>
</dbReference>
<evidence type="ECO:0000256" key="1">
    <source>
        <dbReference type="ARBA" id="ARBA00022723"/>
    </source>
</evidence>
<dbReference type="PANTHER" id="PTHR21319:SF12">
    <property type="entry name" value="ZINC FINGER (C3HC4-TYPE RING FINGER) FAMILY PROTEIN"/>
    <property type="match status" value="1"/>
</dbReference>
<keyword evidence="3" id="KW-0862">Zinc</keyword>
<dbReference type="SUPFAM" id="SSF161219">
    <property type="entry name" value="CHY zinc finger-like"/>
    <property type="match status" value="1"/>
</dbReference>
<evidence type="ECO:0000313" key="8">
    <source>
        <dbReference type="EMBL" id="KAK4407053.1"/>
    </source>
</evidence>
<dbReference type="PROSITE" id="PS50089">
    <property type="entry name" value="ZF_RING_2"/>
    <property type="match status" value="1"/>
</dbReference>
<keyword evidence="1" id="KW-0479">Metal-binding</keyword>
<feature type="domain" description="RING-type" evidence="6">
    <location>
        <begin position="172"/>
        <end position="215"/>
    </location>
</feature>
<feature type="region of interest" description="Disordered" evidence="5">
    <location>
        <begin position="1"/>
        <end position="21"/>
    </location>
</feature>
<accession>A0AAE1X902</accession>
<comment type="caution">
    <text evidence="8">The sequence shown here is derived from an EMBL/GenBank/DDBJ whole genome shotgun (WGS) entry which is preliminary data.</text>
</comment>
<evidence type="ECO:0000256" key="4">
    <source>
        <dbReference type="PROSITE-ProRule" id="PRU00601"/>
    </source>
</evidence>
<gene>
    <name evidence="8" type="ORF">Sango_0286300</name>
</gene>
<dbReference type="GO" id="GO:0016567">
    <property type="term" value="P:protein ubiquitination"/>
    <property type="evidence" value="ECO:0007669"/>
    <property type="project" value="TreeGrafter"/>
</dbReference>
<dbReference type="SUPFAM" id="SSF57850">
    <property type="entry name" value="RING/U-box"/>
    <property type="match status" value="1"/>
</dbReference>
<dbReference type="GO" id="GO:0061630">
    <property type="term" value="F:ubiquitin protein ligase activity"/>
    <property type="evidence" value="ECO:0007669"/>
    <property type="project" value="TreeGrafter"/>
</dbReference>
<dbReference type="Pfam" id="PF05495">
    <property type="entry name" value="zf-CHY"/>
    <property type="match status" value="1"/>
</dbReference>
<dbReference type="GO" id="GO:0008270">
    <property type="term" value="F:zinc ion binding"/>
    <property type="evidence" value="ECO:0007669"/>
    <property type="project" value="UniProtKB-KW"/>
</dbReference>
<evidence type="ECO:0000259" key="7">
    <source>
        <dbReference type="PROSITE" id="PS51266"/>
    </source>
</evidence>
<evidence type="ECO:0000256" key="5">
    <source>
        <dbReference type="SAM" id="MobiDB-lite"/>
    </source>
</evidence>
<dbReference type="Pfam" id="PF14599">
    <property type="entry name" value="zinc_ribbon_6"/>
    <property type="match status" value="1"/>
</dbReference>
<organism evidence="8 9">
    <name type="scientific">Sesamum angolense</name>
    <dbReference type="NCBI Taxonomy" id="2727404"/>
    <lineage>
        <taxon>Eukaryota</taxon>
        <taxon>Viridiplantae</taxon>
        <taxon>Streptophyta</taxon>
        <taxon>Embryophyta</taxon>
        <taxon>Tracheophyta</taxon>
        <taxon>Spermatophyta</taxon>
        <taxon>Magnoliopsida</taxon>
        <taxon>eudicotyledons</taxon>
        <taxon>Gunneridae</taxon>
        <taxon>Pentapetalae</taxon>
        <taxon>asterids</taxon>
        <taxon>lamiids</taxon>
        <taxon>Lamiales</taxon>
        <taxon>Pedaliaceae</taxon>
        <taxon>Sesamum</taxon>
    </lineage>
</organism>
<evidence type="ECO:0000256" key="2">
    <source>
        <dbReference type="ARBA" id="ARBA00022771"/>
    </source>
</evidence>
<dbReference type="InterPro" id="IPR037274">
    <property type="entry name" value="Znf_CHY_sf"/>
</dbReference>
<feature type="domain" description="CHY-type" evidence="7">
    <location>
        <begin position="26"/>
        <end position="98"/>
    </location>
</feature>
<dbReference type="Gene3D" id="2.20.28.10">
    <property type="match status" value="1"/>
</dbReference>
<reference evidence="8" key="1">
    <citation type="submission" date="2020-06" db="EMBL/GenBank/DDBJ databases">
        <authorList>
            <person name="Li T."/>
            <person name="Hu X."/>
            <person name="Zhang T."/>
            <person name="Song X."/>
            <person name="Zhang H."/>
            <person name="Dai N."/>
            <person name="Sheng W."/>
            <person name="Hou X."/>
            <person name="Wei L."/>
        </authorList>
    </citation>
    <scope>NUCLEOTIDE SEQUENCE</scope>
    <source>
        <strain evidence="8">K16</strain>
        <tissue evidence="8">Leaf</tissue>
    </source>
</reference>
<name>A0AAE1X902_9LAMI</name>
<protein>
    <submittedName>
        <fullName evidence="8">E3 ubiquitin-protein ligase MIEL1</fullName>
    </submittedName>
</protein>
<proteinExistence type="predicted"/>
<feature type="non-terminal residue" evidence="8">
    <location>
        <position position="269"/>
    </location>
</feature>
<dbReference type="SMART" id="SM00184">
    <property type="entry name" value="RING"/>
    <property type="match status" value="1"/>
</dbReference>
<dbReference type="Proteomes" id="UP001289374">
    <property type="component" value="Unassembled WGS sequence"/>
</dbReference>
<sequence length="269" mass="30835">MEAPAANADVGRTQNHDDDNTSREDFGKLLYGCEHYRRRCKIRAPCCNQIFTCRHCHNEAASALSNPKESTRLFAMMLSKLFVRYAIQNNRFPISVQIAASNLENTSATYANSMMMISPKSSFIVMTAAFVDPESSWAYTSPHNILSVAGSCYSIGLRDNHLCVEDSMKSHCPICYEFLFDSTKQTTILKCGHTMHVECYEEMFSQNQYRCPICSKSVLNMSRTWERLDQEIEATAMPEEYRYEVQILCNDCNNRSKAFFHIFGHKCQH</sequence>
<keyword evidence="2 4" id="KW-0863">Zinc-finger</keyword>